<gene>
    <name evidence="5" type="ORF">GCM10009545_27160</name>
</gene>
<dbReference type="Proteomes" id="UP001500220">
    <property type="component" value="Unassembled WGS sequence"/>
</dbReference>
<evidence type="ECO:0000256" key="2">
    <source>
        <dbReference type="ARBA" id="ARBA00023125"/>
    </source>
</evidence>
<evidence type="ECO:0000259" key="4">
    <source>
        <dbReference type="PROSITE" id="PS51118"/>
    </source>
</evidence>
<organism evidence="5 6">
    <name type="scientific">Saccharopolyspora thermophila</name>
    <dbReference type="NCBI Taxonomy" id="89367"/>
    <lineage>
        <taxon>Bacteria</taxon>
        <taxon>Bacillati</taxon>
        <taxon>Actinomycetota</taxon>
        <taxon>Actinomycetes</taxon>
        <taxon>Pseudonocardiales</taxon>
        <taxon>Pseudonocardiaceae</taxon>
        <taxon>Saccharopolyspora</taxon>
    </lineage>
</organism>
<proteinExistence type="predicted"/>
<evidence type="ECO:0000256" key="1">
    <source>
        <dbReference type="ARBA" id="ARBA00023015"/>
    </source>
</evidence>
<feature type="domain" description="HTH hxlR-type" evidence="4">
    <location>
        <begin position="11"/>
        <end position="111"/>
    </location>
</feature>
<dbReference type="EMBL" id="BAAAHC010000009">
    <property type="protein sequence ID" value="GAA0523478.1"/>
    <property type="molecule type" value="Genomic_DNA"/>
</dbReference>
<dbReference type="InterPro" id="IPR002577">
    <property type="entry name" value="HTH_HxlR"/>
</dbReference>
<evidence type="ECO:0000313" key="6">
    <source>
        <dbReference type="Proteomes" id="UP001500220"/>
    </source>
</evidence>
<dbReference type="PANTHER" id="PTHR33204:SF39">
    <property type="entry name" value="TRANSCRIPTIONAL REGULATORY PROTEIN"/>
    <property type="match status" value="1"/>
</dbReference>
<dbReference type="RefSeq" id="WP_346073187.1">
    <property type="nucleotide sequence ID" value="NZ_BAAAHC010000009.1"/>
</dbReference>
<dbReference type="SUPFAM" id="SSF46785">
    <property type="entry name" value="Winged helix' DNA-binding domain"/>
    <property type="match status" value="1"/>
</dbReference>
<keyword evidence="2" id="KW-0238">DNA-binding</keyword>
<dbReference type="InterPro" id="IPR036388">
    <property type="entry name" value="WH-like_DNA-bd_sf"/>
</dbReference>
<keyword evidence="6" id="KW-1185">Reference proteome</keyword>
<dbReference type="PROSITE" id="PS51118">
    <property type="entry name" value="HTH_HXLR"/>
    <property type="match status" value="1"/>
</dbReference>
<keyword evidence="1" id="KW-0805">Transcription regulation</keyword>
<accession>A0ABN1CPY5</accession>
<evidence type="ECO:0000256" key="3">
    <source>
        <dbReference type="ARBA" id="ARBA00023163"/>
    </source>
</evidence>
<dbReference type="PANTHER" id="PTHR33204">
    <property type="entry name" value="TRANSCRIPTIONAL REGULATOR, MARR FAMILY"/>
    <property type="match status" value="1"/>
</dbReference>
<sequence>MAAAGEAQDAVDWEVLQILALVGDKWSLLVIGKLRDGPQRFGELQRGVRGISQRMLTLTLRKLERDGLVNRTVQAAVPPRVDYRLTVLGESLLGPVLSLVQWAVDHRDEIVEHRSHHDRP</sequence>
<keyword evidence="3" id="KW-0804">Transcription</keyword>
<dbReference type="Gene3D" id="1.10.10.10">
    <property type="entry name" value="Winged helix-like DNA-binding domain superfamily/Winged helix DNA-binding domain"/>
    <property type="match status" value="1"/>
</dbReference>
<evidence type="ECO:0000313" key="5">
    <source>
        <dbReference type="EMBL" id="GAA0523478.1"/>
    </source>
</evidence>
<reference evidence="5 6" key="1">
    <citation type="journal article" date="2019" name="Int. J. Syst. Evol. Microbiol.">
        <title>The Global Catalogue of Microorganisms (GCM) 10K type strain sequencing project: providing services to taxonomists for standard genome sequencing and annotation.</title>
        <authorList>
            <consortium name="The Broad Institute Genomics Platform"/>
            <consortium name="The Broad Institute Genome Sequencing Center for Infectious Disease"/>
            <person name="Wu L."/>
            <person name="Ma J."/>
        </authorList>
    </citation>
    <scope>NUCLEOTIDE SEQUENCE [LARGE SCALE GENOMIC DNA]</scope>
    <source>
        <strain evidence="5 6">JCM 10664</strain>
    </source>
</reference>
<name>A0ABN1CPY5_9PSEU</name>
<dbReference type="Pfam" id="PF01638">
    <property type="entry name" value="HxlR"/>
    <property type="match status" value="1"/>
</dbReference>
<protein>
    <submittedName>
        <fullName evidence="5">Helix-turn-helix domain-containing protein</fullName>
    </submittedName>
</protein>
<dbReference type="InterPro" id="IPR036390">
    <property type="entry name" value="WH_DNA-bd_sf"/>
</dbReference>
<comment type="caution">
    <text evidence="5">The sequence shown here is derived from an EMBL/GenBank/DDBJ whole genome shotgun (WGS) entry which is preliminary data.</text>
</comment>